<feature type="domain" description="Glycoside hydrolase family 20 catalytic" evidence="4">
    <location>
        <begin position="81"/>
        <end position="286"/>
    </location>
</feature>
<dbReference type="CDD" id="cd06565">
    <property type="entry name" value="GH20_GcnA-like"/>
    <property type="match status" value="1"/>
</dbReference>
<evidence type="ECO:0000256" key="1">
    <source>
        <dbReference type="ARBA" id="ARBA00006285"/>
    </source>
</evidence>
<dbReference type="SUPFAM" id="SSF51445">
    <property type="entry name" value="(Trans)glycosidases"/>
    <property type="match status" value="1"/>
</dbReference>
<evidence type="ECO:0000256" key="2">
    <source>
        <dbReference type="ARBA" id="ARBA00022801"/>
    </source>
</evidence>
<dbReference type="PANTHER" id="PTHR21040:SF8">
    <property type="entry name" value="BCDNA.GH04120"/>
    <property type="match status" value="1"/>
</dbReference>
<dbReference type="Pfam" id="PF00728">
    <property type="entry name" value="Glyco_hydro_20"/>
    <property type="match status" value="1"/>
</dbReference>
<keyword evidence="2" id="KW-0378">Hydrolase</keyword>
<accession>A0A385T0S2</accession>
<evidence type="ECO:0000313" key="5">
    <source>
        <dbReference type="EMBL" id="AYB35720.1"/>
    </source>
</evidence>
<dbReference type="Proteomes" id="UP000266183">
    <property type="component" value="Chromosome"/>
</dbReference>
<organism evidence="5 6">
    <name type="scientific">Chryseolinea soli</name>
    <dbReference type="NCBI Taxonomy" id="2321403"/>
    <lineage>
        <taxon>Bacteria</taxon>
        <taxon>Pseudomonadati</taxon>
        <taxon>Bacteroidota</taxon>
        <taxon>Cytophagia</taxon>
        <taxon>Cytophagales</taxon>
        <taxon>Fulvivirgaceae</taxon>
        <taxon>Chryseolinea</taxon>
    </lineage>
</organism>
<comment type="similarity">
    <text evidence="1">Belongs to the glycosyl hydrolase 20 family.</text>
</comment>
<protein>
    <submittedName>
        <fullName evidence="5">Beta-N-acetylhexosaminidase</fullName>
    </submittedName>
</protein>
<name>A0A385T0S2_9BACT</name>
<sequence length="516" mass="59531">MRKILSAFLLFACLSHGSAQPTKAKDFIVKGFHLDLRIQVMSPEALKDLALRLSRSGINTLVMEWEGTYPFEKHPLIANRYAYSKEEVTDFIRYCKGLGIDVIPLQQSFGHVEYILRHPRYKDLREDQKDYSQVCPLKEELNRALFNDLFTELASTHPSKYFHIGGDETYLLGHCDQCRLKAEKEGKSKLYIDHIKMLAELVIRLGKRPVLWADIALKYPEALKSLPPETLFIDWNYGWEMNRFGDHQKLMESGFEIWGAPSLRSHPDNYFLTQWEKHFKNIRDFVPASRKLGYTGIVMTSWSTSGIYSSVFESSNDIIDLYAIRHVYPLTGFPMLLAAYTESLKSTAPLDIPAFIQKYGSETYGFTKEQSLQFWKALRTAPYEIQQGEVAAPMTLSIQNVLDSATMAAQWLRELQPSKNKDEFEHYRLMADIRVLYLDYQRIEKQANAVSFSQKDLPEVLKKLKGLIDQSGDLNRRFIALNKGTLHPAEMEQENALRIDKAKLLYARLSKQRTAP</sequence>
<dbReference type="GO" id="GO:0005975">
    <property type="term" value="P:carbohydrate metabolic process"/>
    <property type="evidence" value="ECO:0007669"/>
    <property type="project" value="InterPro"/>
</dbReference>
<keyword evidence="6" id="KW-1185">Reference proteome</keyword>
<dbReference type="GO" id="GO:0004563">
    <property type="term" value="F:beta-N-acetylhexosaminidase activity"/>
    <property type="evidence" value="ECO:0007669"/>
    <property type="project" value="UniProtKB-ARBA"/>
</dbReference>
<dbReference type="InterPro" id="IPR017853">
    <property type="entry name" value="GH"/>
</dbReference>
<keyword evidence="3" id="KW-0732">Signal</keyword>
<proteinExistence type="inferred from homology"/>
<feature type="chain" id="PRO_5017476659" evidence="3">
    <location>
        <begin position="25"/>
        <end position="516"/>
    </location>
</feature>
<dbReference type="AlphaFoldDB" id="A0A385T0S2"/>
<feature type="signal peptide" evidence="3">
    <location>
        <begin position="1"/>
        <end position="24"/>
    </location>
</feature>
<evidence type="ECO:0000313" key="6">
    <source>
        <dbReference type="Proteomes" id="UP000266183"/>
    </source>
</evidence>
<dbReference type="EMBL" id="CP032382">
    <property type="protein sequence ID" value="AYB35720.1"/>
    <property type="molecule type" value="Genomic_DNA"/>
</dbReference>
<evidence type="ECO:0000259" key="4">
    <source>
        <dbReference type="Pfam" id="PF00728"/>
    </source>
</evidence>
<dbReference type="PANTHER" id="PTHR21040">
    <property type="entry name" value="BCDNA.GH04120"/>
    <property type="match status" value="1"/>
</dbReference>
<dbReference type="Gene3D" id="3.20.20.80">
    <property type="entry name" value="Glycosidases"/>
    <property type="match status" value="1"/>
</dbReference>
<reference evidence="6" key="1">
    <citation type="submission" date="2018-09" db="EMBL/GenBank/DDBJ databases">
        <title>Chryseolinea sp. KIS68-18 isolated from soil.</title>
        <authorList>
            <person name="Weon H.-Y."/>
            <person name="Kwon S.-W."/>
            <person name="Lee S.A."/>
        </authorList>
    </citation>
    <scope>NUCLEOTIDE SEQUENCE [LARGE SCALE GENOMIC DNA]</scope>
    <source>
        <strain evidence="6">KIS68-18</strain>
    </source>
</reference>
<dbReference type="InterPro" id="IPR038901">
    <property type="entry name" value="HEXDC-like"/>
</dbReference>
<dbReference type="RefSeq" id="WP_119758958.1">
    <property type="nucleotide sequence ID" value="NZ_CP032382.1"/>
</dbReference>
<gene>
    <name evidence="5" type="ORF">D4L85_26445</name>
</gene>
<dbReference type="KEGG" id="chk:D4L85_26445"/>
<evidence type="ECO:0000256" key="3">
    <source>
        <dbReference type="SAM" id="SignalP"/>
    </source>
</evidence>
<dbReference type="OrthoDB" id="9763537at2"/>
<dbReference type="InterPro" id="IPR015883">
    <property type="entry name" value="Glyco_hydro_20_cat"/>
</dbReference>